<name>A0A5S9MC20_BACIA</name>
<dbReference type="EMBL" id="AP021906">
    <property type="protein sequence ID" value="BBP90663.1"/>
    <property type="molecule type" value="Genomic_DNA"/>
</dbReference>
<feature type="region of interest" description="Disordered" evidence="1">
    <location>
        <begin position="20"/>
        <end position="40"/>
    </location>
</feature>
<dbReference type="Proteomes" id="UP000464658">
    <property type="component" value="Chromosome"/>
</dbReference>
<proteinExistence type="predicted"/>
<gene>
    <name evidence="2" type="ORF">BsIDN1_42810</name>
</gene>
<reference evidence="2 3" key="1">
    <citation type="submission" date="2019-12" db="EMBL/GenBank/DDBJ databases">
        <title>Full genome sequence of a Bacillus safensis strain isolated from commercially available natto in Indonesia.</title>
        <authorList>
            <person name="Yoshida M."/>
            <person name="Uomi M."/>
            <person name="Waturangi D."/>
            <person name="Ekaputri J.J."/>
            <person name="Setiamarga D.H.E."/>
        </authorList>
    </citation>
    <scope>NUCLEOTIDE SEQUENCE [LARGE SCALE GENOMIC DNA]</scope>
    <source>
        <strain evidence="2 3">IDN1</strain>
    </source>
</reference>
<protein>
    <submittedName>
        <fullName evidence="2">Uncharacterized protein</fullName>
    </submittedName>
</protein>
<dbReference type="AlphaFoldDB" id="A0A5S9MC20"/>
<evidence type="ECO:0000313" key="2">
    <source>
        <dbReference type="EMBL" id="BBP90663.1"/>
    </source>
</evidence>
<evidence type="ECO:0000313" key="3">
    <source>
        <dbReference type="Proteomes" id="UP000464658"/>
    </source>
</evidence>
<organism evidence="2 3">
    <name type="scientific">Bacillus safensis</name>
    <dbReference type="NCBI Taxonomy" id="561879"/>
    <lineage>
        <taxon>Bacteria</taxon>
        <taxon>Bacillati</taxon>
        <taxon>Bacillota</taxon>
        <taxon>Bacilli</taxon>
        <taxon>Bacillales</taxon>
        <taxon>Bacillaceae</taxon>
        <taxon>Bacillus</taxon>
    </lineage>
</organism>
<accession>A0A5S9MC20</accession>
<sequence>MKNVSTAICAKFPEKIGRTSSAKKDRYQGKDKFTKSRERTPITAMPKIMDNFEPFCSFQEYDLQKDLSHIAH</sequence>
<evidence type="ECO:0000256" key="1">
    <source>
        <dbReference type="SAM" id="MobiDB-lite"/>
    </source>
</evidence>